<dbReference type="EMBL" id="JBHRSP010000023">
    <property type="protein sequence ID" value="MFC3074334.1"/>
    <property type="molecule type" value="Genomic_DNA"/>
</dbReference>
<reference evidence="8" key="1">
    <citation type="journal article" date="2019" name="Int. J. Syst. Evol. Microbiol.">
        <title>The Global Catalogue of Microorganisms (GCM) 10K type strain sequencing project: providing services to taxonomists for standard genome sequencing and annotation.</title>
        <authorList>
            <consortium name="The Broad Institute Genomics Platform"/>
            <consortium name="The Broad Institute Genome Sequencing Center for Infectious Disease"/>
            <person name="Wu L."/>
            <person name="Ma J."/>
        </authorList>
    </citation>
    <scope>NUCLEOTIDE SEQUENCE [LARGE SCALE GENOMIC DNA]</scope>
    <source>
        <strain evidence="8">KCTC 52677</strain>
    </source>
</reference>
<protein>
    <submittedName>
        <fullName evidence="7">Transcriptional regulator GcvA</fullName>
    </submittedName>
</protein>
<evidence type="ECO:0000256" key="5">
    <source>
        <dbReference type="SAM" id="MobiDB-lite"/>
    </source>
</evidence>
<dbReference type="Pfam" id="PF03466">
    <property type="entry name" value="LysR_substrate"/>
    <property type="match status" value="1"/>
</dbReference>
<name>A0ABV7DJ27_9HYPH</name>
<dbReference type="PANTHER" id="PTHR30537">
    <property type="entry name" value="HTH-TYPE TRANSCRIPTIONAL REGULATOR"/>
    <property type="match status" value="1"/>
</dbReference>
<feature type="region of interest" description="Disordered" evidence="5">
    <location>
        <begin position="1"/>
        <end position="28"/>
    </location>
</feature>
<accession>A0ABV7DJ27</accession>
<dbReference type="PROSITE" id="PS50931">
    <property type="entry name" value="HTH_LYSR"/>
    <property type="match status" value="1"/>
</dbReference>
<dbReference type="InterPro" id="IPR005119">
    <property type="entry name" value="LysR_subst-bd"/>
</dbReference>
<comment type="similarity">
    <text evidence="1">Belongs to the LysR transcriptional regulatory family.</text>
</comment>
<dbReference type="Pfam" id="PF00126">
    <property type="entry name" value="HTH_1"/>
    <property type="match status" value="1"/>
</dbReference>
<dbReference type="PRINTS" id="PR00039">
    <property type="entry name" value="HTHLYSR"/>
</dbReference>
<dbReference type="NCBIfam" id="NF008352">
    <property type="entry name" value="PRK11139.1"/>
    <property type="match status" value="1"/>
</dbReference>
<dbReference type="Proteomes" id="UP001595377">
    <property type="component" value="Unassembled WGS sequence"/>
</dbReference>
<organism evidence="7 8">
    <name type="scientific">Shinella pollutisoli</name>
    <dbReference type="NCBI Taxonomy" id="2250594"/>
    <lineage>
        <taxon>Bacteria</taxon>
        <taxon>Pseudomonadati</taxon>
        <taxon>Pseudomonadota</taxon>
        <taxon>Alphaproteobacteria</taxon>
        <taxon>Hyphomicrobiales</taxon>
        <taxon>Rhizobiaceae</taxon>
        <taxon>Shinella</taxon>
    </lineage>
</organism>
<dbReference type="SUPFAM" id="SSF46785">
    <property type="entry name" value="Winged helix' DNA-binding domain"/>
    <property type="match status" value="1"/>
</dbReference>
<evidence type="ECO:0000256" key="2">
    <source>
        <dbReference type="ARBA" id="ARBA00023015"/>
    </source>
</evidence>
<keyword evidence="3" id="KW-0238">DNA-binding</keyword>
<keyword evidence="4" id="KW-0804">Transcription</keyword>
<comment type="caution">
    <text evidence="7">The sequence shown here is derived from an EMBL/GenBank/DDBJ whole genome shotgun (WGS) entry which is preliminary data.</text>
</comment>
<feature type="domain" description="HTH lysR-type" evidence="6">
    <location>
        <begin position="32"/>
        <end position="89"/>
    </location>
</feature>
<keyword evidence="2" id="KW-0805">Transcription regulation</keyword>
<evidence type="ECO:0000256" key="1">
    <source>
        <dbReference type="ARBA" id="ARBA00009437"/>
    </source>
</evidence>
<evidence type="ECO:0000313" key="8">
    <source>
        <dbReference type="Proteomes" id="UP001595377"/>
    </source>
</evidence>
<feature type="compositionally biased region" description="Basic and acidic residues" evidence="5">
    <location>
        <begin position="15"/>
        <end position="24"/>
    </location>
</feature>
<gene>
    <name evidence="7" type="primary">gcvA</name>
    <name evidence="7" type="ORF">ACFOHH_14580</name>
</gene>
<evidence type="ECO:0000259" key="6">
    <source>
        <dbReference type="PROSITE" id="PS50931"/>
    </source>
</evidence>
<dbReference type="Gene3D" id="3.40.190.10">
    <property type="entry name" value="Periplasmic binding protein-like II"/>
    <property type="match status" value="2"/>
</dbReference>
<dbReference type="RefSeq" id="WP_257315293.1">
    <property type="nucleotide sequence ID" value="NZ_JANFDG010000011.1"/>
</dbReference>
<dbReference type="InterPro" id="IPR000847">
    <property type="entry name" value="LysR_HTH_N"/>
</dbReference>
<dbReference type="InterPro" id="IPR058163">
    <property type="entry name" value="LysR-type_TF_proteobact-type"/>
</dbReference>
<evidence type="ECO:0000256" key="3">
    <source>
        <dbReference type="ARBA" id="ARBA00023125"/>
    </source>
</evidence>
<dbReference type="SUPFAM" id="SSF53850">
    <property type="entry name" value="Periplasmic binding protein-like II"/>
    <property type="match status" value="1"/>
</dbReference>
<keyword evidence="8" id="KW-1185">Reference proteome</keyword>
<evidence type="ECO:0000313" key="7">
    <source>
        <dbReference type="EMBL" id="MFC3074334.1"/>
    </source>
</evidence>
<sequence length="332" mass="37310">MDDPLFGQKGPGHADAIRPRRHGDGSIARQLTPLNPIRVFEAAGRHLSLSKAAQELNVTQSAVSRQVKLLESILGIALFERTPRSVKLTTKGKQYLEDIGDAFAILEDATNRVRERNTPDLIKLRVYSTFALRWLIPRLPRFAQRHPKIEVQLMTFSPAGKMDFEHELIDAYIRTGFGDWPGVRSDRLIQNHLVAVCHPDVAARLKTPADLKEVTLLHSYARQDDWRKWINALKVEGVDPVKGMKFENSGLAYQAAASGLGVAISQVALVQAELRQGTLVIPFPYALPAERTYYFVSPLGHNSRRVQVFREWLISECDQDEDFLEGLGLQAI</sequence>
<dbReference type="CDD" id="cd08432">
    <property type="entry name" value="PBP2_GcdR_TrpI_HvrB_AmpR_like"/>
    <property type="match status" value="1"/>
</dbReference>
<dbReference type="Gene3D" id="1.10.10.10">
    <property type="entry name" value="Winged helix-like DNA-binding domain superfamily/Winged helix DNA-binding domain"/>
    <property type="match status" value="1"/>
</dbReference>
<evidence type="ECO:0000256" key="4">
    <source>
        <dbReference type="ARBA" id="ARBA00023163"/>
    </source>
</evidence>
<proteinExistence type="inferred from homology"/>
<dbReference type="InterPro" id="IPR036390">
    <property type="entry name" value="WH_DNA-bd_sf"/>
</dbReference>
<dbReference type="InterPro" id="IPR036388">
    <property type="entry name" value="WH-like_DNA-bd_sf"/>
</dbReference>
<dbReference type="PANTHER" id="PTHR30537:SF74">
    <property type="entry name" value="HTH-TYPE TRANSCRIPTIONAL REGULATOR TRPI"/>
    <property type="match status" value="1"/>
</dbReference>